<organism evidence="1">
    <name type="scientific">Ganoderma boninense</name>
    <dbReference type="NCBI Taxonomy" id="34458"/>
    <lineage>
        <taxon>Eukaryota</taxon>
        <taxon>Fungi</taxon>
        <taxon>Dikarya</taxon>
        <taxon>Basidiomycota</taxon>
        <taxon>Agaricomycotina</taxon>
        <taxon>Agaricomycetes</taxon>
        <taxon>Polyporales</taxon>
        <taxon>Polyporaceae</taxon>
        <taxon>Ganoderma</taxon>
    </lineage>
</organism>
<dbReference type="InterPro" id="IPR031755">
    <property type="entry name" value="Inhibitor_I66"/>
</dbReference>
<proteinExistence type="predicted"/>
<name>A0A5K1JZ33_9APHY</name>
<dbReference type="Gene3D" id="2.80.10.50">
    <property type="match status" value="1"/>
</dbReference>
<reference evidence="1" key="1">
    <citation type="submission" date="2019-10" db="EMBL/GenBank/DDBJ databases">
        <authorList>
            <person name="Nor Muhammad N."/>
        </authorList>
    </citation>
    <scope>NUCLEOTIDE SEQUENCE</scope>
</reference>
<dbReference type="GO" id="GO:0004867">
    <property type="term" value="F:serine-type endopeptidase inhibitor activity"/>
    <property type="evidence" value="ECO:0007669"/>
    <property type="project" value="InterPro"/>
</dbReference>
<dbReference type="EMBL" id="LR726941">
    <property type="protein sequence ID" value="VWO98436.1"/>
    <property type="molecule type" value="Genomic_DNA"/>
</dbReference>
<dbReference type="AlphaFoldDB" id="A0A5K1JZ33"/>
<dbReference type="Pfam" id="PF16850">
    <property type="entry name" value="Inhibitor_I66"/>
    <property type="match status" value="1"/>
</dbReference>
<sequence>MALENGRYHIFSKVDHAAVGRNPVEDKTFLPKSIYKLPTVVKPSEVMSYALPFLRFSRRALWKWVVEKLPNGNYGLQIRRADVGDLNGRLVAFLPEAVGLVTTLEWTIQRDERDAEGNSYISGIPGHLPDRCGPITVGVGIPPFYPPTEVFFFKKVESE</sequence>
<protein>
    <submittedName>
        <fullName evidence="1">Ubiquitin-conjugating enzyme E2 2</fullName>
    </submittedName>
</protein>
<gene>
    <name evidence="1" type="primary">G4MVC5</name>
</gene>
<evidence type="ECO:0000313" key="1">
    <source>
        <dbReference type="EMBL" id="VWO98436.1"/>
    </source>
</evidence>
<accession>A0A5K1JZ33</accession>